<organism evidence="1 2">
    <name type="scientific">Pleurodeles waltl</name>
    <name type="common">Iberian ribbed newt</name>
    <dbReference type="NCBI Taxonomy" id="8319"/>
    <lineage>
        <taxon>Eukaryota</taxon>
        <taxon>Metazoa</taxon>
        <taxon>Chordata</taxon>
        <taxon>Craniata</taxon>
        <taxon>Vertebrata</taxon>
        <taxon>Euteleostomi</taxon>
        <taxon>Amphibia</taxon>
        <taxon>Batrachia</taxon>
        <taxon>Caudata</taxon>
        <taxon>Salamandroidea</taxon>
        <taxon>Salamandridae</taxon>
        <taxon>Pleurodelinae</taxon>
        <taxon>Pleurodeles</taxon>
    </lineage>
</organism>
<dbReference type="Proteomes" id="UP001066276">
    <property type="component" value="Chromosome 6"/>
</dbReference>
<dbReference type="AlphaFoldDB" id="A0AAV7QF42"/>
<keyword evidence="2" id="KW-1185">Reference proteome</keyword>
<name>A0AAV7QF42_PLEWA</name>
<sequence>MILDTPSLDAATQLSMSDILDKVLAATEHSRVSVETRLGSLASELGFLRDEHLNLVDKVTDGEKTLGVQHLLAEDNQVAIRDLQEHVGLLEDRAEEEEGRS</sequence>
<evidence type="ECO:0000313" key="1">
    <source>
        <dbReference type="EMBL" id="KAJ1138863.1"/>
    </source>
</evidence>
<evidence type="ECO:0000313" key="2">
    <source>
        <dbReference type="Proteomes" id="UP001066276"/>
    </source>
</evidence>
<gene>
    <name evidence="1" type="ORF">NDU88_005244</name>
</gene>
<comment type="caution">
    <text evidence="1">The sequence shown here is derived from an EMBL/GenBank/DDBJ whole genome shotgun (WGS) entry which is preliminary data.</text>
</comment>
<protein>
    <submittedName>
        <fullName evidence="1">Uncharacterized protein</fullName>
    </submittedName>
</protein>
<proteinExistence type="predicted"/>
<accession>A0AAV7QF42</accession>
<reference evidence="1" key="1">
    <citation type="journal article" date="2022" name="bioRxiv">
        <title>Sequencing and chromosome-scale assembly of the giantPleurodeles waltlgenome.</title>
        <authorList>
            <person name="Brown T."/>
            <person name="Elewa A."/>
            <person name="Iarovenko S."/>
            <person name="Subramanian E."/>
            <person name="Araus A.J."/>
            <person name="Petzold A."/>
            <person name="Susuki M."/>
            <person name="Suzuki K.-i.T."/>
            <person name="Hayashi T."/>
            <person name="Toyoda A."/>
            <person name="Oliveira C."/>
            <person name="Osipova E."/>
            <person name="Leigh N.D."/>
            <person name="Simon A."/>
            <person name="Yun M.H."/>
        </authorList>
    </citation>
    <scope>NUCLEOTIDE SEQUENCE</scope>
    <source>
        <strain evidence="1">20211129_DDA</strain>
        <tissue evidence="1">Liver</tissue>
    </source>
</reference>
<dbReference type="EMBL" id="JANPWB010000010">
    <property type="protein sequence ID" value="KAJ1138863.1"/>
    <property type="molecule type" value="Genomic_DNA"/>
</dbReference>